<dbReference type="Proteomes" id="UP000815677">
    <property type="component" value="Unassembled WGS sequence"/>
</dbReference>
<reference evidence="1" key="1">
    <citation type="submission" date="2014-09" db="EMBL/GenBank/DDBJ databases">
        <title>Genome sequence of the luminous mushroom Mycena chlorophos for searching fungal bioluminescence genes.</title>
        <authorList>
            <person name="Tanaka Y."/>
            <person name="Kasuga D."/>
            <person name="Oba Y."/>
            <person name="Hase S."/>
            <person name="Sato K."/>
            <person name="Oba Y."/>
            <person name="Sakakibara Y."/>
        </authorList>
    </citation>
    <scope>NUCLEOTIDE SEQUENCE</scope>
</reference>
<dbReference type="Gene3D" id="3.80.10.10">
    <property type="entry name" value="Ribonuclease Inhibitor"/>
    <property type="match status" value="1"/>
</dbReference>
<gene>
    <name evidence="1" type="ORF">MCHLO_05209</name>
</gene>
<organism evidence="1 2">
    <name type="scientific">Mycena chlorophos</name>
    <name type="common">Agaric fungus</name>
    <name type="synonym">Agaricus chlorophos</name>
    <dbReference type="NCBI Taxonomy" id="658473"/>
    <lineage>
        <taxon>Eukaryota</taxon>
        <taxon>Fungi</taxon>
        <taxon>Dikarya</taxon>
        <taxon>Basidiomycota</taxon>
        <taxon>Agaricomycotina</taxon>
        <taxon>Agaricomycetes</taxon>
        <taxon>Agaricomycetidae</taxon>
        <taxon>Agaricales</taxon>
        <taxon>Marasmiineae</taxon>
        <taxon>Mycenaceae</taxon>
        <taxon>Mycena</taxon>
    </lineage>
</organism>
<evidence type="ECO:0000313" key="2">
    <source>
        <dbReference type="Proteomes" id="UP000815677"/>
    </source>
</evidence>
<accession>A0ABQ0L9L2</accession>
<name>A0ABQ0L9L2_MYCCL</name>
<evidence type="ECO:0008006" key="3">
    <source>
        <dbReference type="Google" id="ProtNLM"/>
    </source>
</evidence>
<protein>
    <recommendedName>
        <fullName evidence="3">F-box domain-containing protein</fullName>
    </recommendedName>
</protein>
<dbReference type="EMBL" id="DF843979">
    <property type="protein sequence ID" value="GAT47763.1"/>
    <property type="molecule type" value="Genomic_DNA"/>
</dbReference>
<keyword evidence="2" id="KW-1185">Reference proteome</keyword>
<evidence type="ECO:0000313" key="1">
    <source>
        <dbReference type="EMBL" id="GAT47763.1"/>
    </source>
</evidence>
<proteinExistence type="predicted"/>
<dbReference type="InterPro" id="IPR032675">
    <property type="entry name" value="LRR_dom_sf"/>
</dbReference>
<dbReference type="SUPFAM" id="SSF52047">
    <property type="entry name" value="RNI-like"/>
    <property type="match status" value="1"/>
</dbReference>
<sequence>MSTTSTGSPQLPAELWLYIQALATADYSPVVLANAEWFQYQPHVDPFSQIRHFWRDARSFSLVNTHWNALATDLLYSCVSVDTNGQHFDRLLEILRRGSEYTVANRVRAIRLSSRRFDWNRTILALCSASVQVVLLPDVERFPDLRAVVMNVPKEPLEGAGIFPALTHIFWTETQTSAGLLGRLLSAAPNLHGMYLTDSSTALERGTDQIANLPSAFPSLRNLTLGTLDRLSMQSILAVDCFRRITTLTCHPNWLTLLPILPALRTLRLFGSRTTIDFRALFEICPVVEEISLDVWNRFLHPDPQTMQPSRGLQLIRLHSAVTVVRDWSNIQEFFGMLVAPGFPVVQRVVLHNAWYRVIHDLNFGPVREMLNRSPSEVRIEFPEGRRL</sequence>